<evidence type="ECO:0000256" key="7">
    <source>
        <dbReference type="ARBA" id="ARBA00023015"/>
    </source>
</evidence>
<dbReference type="PROSITE" id="PS00688">
    <property type="entry name" value="SIGMA54_INTERACT_3"/>
    <property type="match status" value="1"/>
</dbReference>
<evidence type="ECO:0000256" key="2">
    <source>
        <dbReference type="ARBA" id="ARBA00011135"/>
    </source>
</evidence>
<dbReference type="SMART" id="SM00382">
    <property type="entry name" value="AAA"/>
    <property type="match status" value="1"/>
</dbReference>
<dbReference type="Pfam" id="PF01590">
    <property type="entry name" value="GAF"/>
    <property type="match status" value="1"/>
</dbReference>
<dbReference type="AlphaFoldDB" id="M1GLT9"/>
<dbReference type="InterPro" id="IPR002078">
    <property type="entry name" value="Sigma_54_int"/>
</dbReference>
<dbReference type="Pfam" id="PF25601">
    <property type="entry name" value="AAA_lid_14"/>
    <property type="match status" value="1"/>
</dbReference>
<dbReference type="InterPro" id="IPR003018">
    <property type="entry name" value="GAF"/>
</dbReference>
<dbReference type="PROSITE" id="PS50045">
    <property type="entry name" value="SIGMA54_INTERACT_4"/>
    <property type="match status" value="1"/>
</dbReference>
<dbReference type="SMART" id="SM00065">
    <property type="entry name" value="GAF"/>
    <property type="match status" value="1"/>
</dbReference>
<dbReference type="InterPro" id="IPR010113">
    <property type="entry name" value="Nif-specific_regulatory_prot"/>
</dbReference>
<name>M1GLT9_9ZZZZ</name>
<dbReference type="PROSITE" id="PS00675">
    <property type="entry name" value="SIGMA54_INTERACT_1"/>
    <property type="match status" value="1"/>
</dbReference>
<evidence type="ECO:0000256" key="10">
    <source>
        <dbReference type="ARBA" id="ARBA00023163"/>
    </source>
</evidence>
<evidence type="ECO:0000256" key="6">
    <source>
        <dbReference type="ARBA" id="ARBA00023012"/>
    </source>
</evidence>
<evidence type="ECO:0000256" key="11">
    <source>
        <dbReference type="ARBA" id="ARBA00023231"/>
    </source>
</evidence>
<dbReference type="FunFam" id="3.40.50.300:FF:000006">
    <property type="entry name" value="DNA-binding transcriptional regulator NtrC"/>
    <property type="match status" value="1"/>
</dbReference>
<evidence type="ECO:0000256" key="8">
    <source>
        <dbReference type="ARBA" id="ARBA00023125"/>
    </source>
</evidence>
<comment type="function">
    <text evidence="1">Required for activation of most nif operons, which are directly involved in nitrogen fixation.</text>
</comment>
<dbReference type="PRINTS" id="PR01590">
    <property type="entry name" value="HTHFIS"/>
</dbReference>
<proteinExistence type="predicted"/>
<dbReference type="GO" id="GO:0043565">
    <property type="term" value="F:sequence-specific DNA binding"/>
    <property type="evidence" value="ECO:0007669"/>
    <property type="project" value="InterPro"/>
</dbReference>
<dbReference type="InterPro" id="IPR027417">
    <property type="entry name" value="P-loop_NTPase"/>
</dbReference>
<dbReference type="InterPro" id="IPR025944">
    <property type="entry name" value="Sigma_54_int_dom_CS"/>
</dbReference>
<dbReference type="SUPFAM" id="SSF46689">
    <property type="entry name" value="Homeodomain-like"/>
    <property type="match status" value="1"/>
</dbReference>
<dbReference type="InterPro" id="IPR029016">
    <property type="entry name" value="GAF-like_dom_sf"/>
</dbReference>
<dbReference type="PROSITE" id="PS00676">
    <property type="entry name" value="SIGMA54_INTERACT_2"/>
    <property type="match status" value="1"/>
</dbReference>
<dbReference type="Pfam" id="PF00158">
    <property type="entry name" value="Sigma54_activat"/>
    <property type="match status" value="1"/>
</dbReference>
<organism evidence="13">
    <name type="scientific">uncultured prokaryote</name>
    <dbReference type="NCBI Taxonomy" id="198431"/>
    <lineage>
        <taxon>unclassified sequences</taxon>
        <taxon>environmental samples</taxon>
    </lineage>
</organism>
<dbReference type="InterPro" id="IPR002197">
    <property type="entry name" value="HTH_Fis"/>
</dbReference>
<dbReference type="InterPro" id="IPR009057">
    <property type="entry name" value="Homeodomain-like_sf"/>
</dbReference>
<evidence type="ECO:0000259" key="12">
    <source>
        <dbReference type="PROSITE" id="PS50045"/>
    </source>
</evidence>
<keyword evidence="8" id="KW-0238">DNA-binding</keyword>
<dbReference type="InterPro" id="IPR025943">
    <property type="entry name" value="Sigma_54_int_dom_ATP-bd_2"/>
</dbReference>
<keyword evidence="6" id="KW-0902">Two-component regulatory system</keyword>
<dbReference type="InterPro" id="IPR025662">
    <property type="entry name" value="Sigma_54_int_dom_ATP-bd_1"/>
</dbReference>
<evidence type="ECO:0000256" key="5">
    <source>
        <dbReference type="ARBA" id="ARBA00022840"/>
    </source>
</evidence>
<dbReference type="GO" id="GO:0003700">
    <property type="term" value="F:DNA-binding transcription factor activity"/>
    <property type="evidence" value="ECO:0007669"/>
    <property type="project" value="InterPro"/>
</dbReference>
<dbReference type="Gene3D" id="3.30.450.40">
    <property type="match status" value="1"/>
</dbReference>
<evidence type="ECO:0000256" key="9">
    <source>
        <dbReference type="ARBA" id="ARBA00023159"/>
    </source>
</evidence>
<dbReference type="Pfam" id="PF02954">
    <property type="entry name" value="HTH_8"/>
    <property type="match status" value="1"/>
</dbReference>
<dbReference type="PANTHER" id="PTHR32071:SF117">
    <property type="entry name" value="PTS-DEPENDENT DIHYDROXYACETONE KINASE OPERON REGULATORY PROTEIN-RELATED"/>
    <property type="match status" value="1"/>
</dbReference>
<dbReference type="SUPFAM" id="SSF52540">
    <property type="entry name" value="P-loop containing nucleoside triphosphate hydrolases"/>
    <property type="match status" value="1"/>
</dbReference>
<evidence type="ECO:0000256" key="1">
    <source>
        <dbReference type="ARBA" id="ARBA00002167"/>
    </source>
</evidence>
<accession>M1GLT9</accession>
<dbReference type="Gene3D" id="1.10.10.60">
    <property type="entry name" value="Homeodomain-like"/>
    <property type="match status" value="1"/>
</dbReference>
<evidence type="ECO:0000256" key="4">
    <source>
        <dbReference type="ARBA" id="ARBA00022741"/>
    </source>
</evidence>
<keyword evidence="11" id="KW-0535">Nitrogen fixation</keyword>
<dbReference type="EMBL" id="JQ815896">
    <property type="protein sequence ID" value="AGE14111.1"/>
    <property type="molecule type" value="Genomic_DNA"/>
</dbReference>
<sequence length="552" mass="61267">MRWGLGNREGLMGKVAGHGERLQLVTIYEISKILAASFDLQKTLQEILNVLATHLETRRGMISLIHESGELELAGASGMSGDEFRRCRACVNEDINGAIFQTGLPIVIADLSKEPRYHHCVHKLDTVGKTIALIGVPIKAGREMLGVICIERVVHASGDGQTFDQDVHLLQVVANLVGQIARLHRQAESEPMAPVEAPSDTPKEAKTRYRLANVIGLSGAMQQVFAEVHKSAPSRSTILLRGESGTGKEIVARAIHHLSPRKDRPFITVNCAALSESLLESELFGHEKGAFTGAQLQRKGRFELAEGGTLFLDEIGEISLAFQAKMLRVLQEREFERVGGDRPIKVDVRLIAATNRNLEKAVSEGDFRGDLYFRINVVSIFLPPLRERRDDILPLVGHFLDNYNRENRKAMAISPEALSILINCHWPGNVRELENCIERTATMACGTVIREDDFPCSHNKCLTRTLHDMEIDSPPAVVALTDAGNMASRVIPIRPLGLEREAEGPPESERSRLLWALDQCRGVQARAARLLNISPRQFGYALQKHNIRVRKF</sequence>
<dbReference type="PANTHER" id="PTHR32071">
    <property type="entry name" value="TRANSCRIPTIONAL REGULATORY PROTEIN"/>
    <property type="match status" value="1"/>
</dbReference>
<dbReference type="SUPFAM" id="SSF55781">
    <property type="entry name" value="GAF domain-like"/>
    <property type="match status" value="1"/>
</dbReference>
<evidence type="ECO:0000256" key="3">
    <source>
        <dbReference type="ARBA" id="ARBA00015308"/>
    </source>
</evidence>
<dbReference type="NCBIfam" id="TIGR01817">
    <property type="entry name" value="nifA"/>
    <property type="match status" value="1"/>
</dbReference>
<dbReference type="InterPro" id="IPR058031">
    <property type="entry name" value="AAA_lid_NorR"/>
</dbReference>
<dbReference type="Gene3D" id="3.40.50.300">
    <property type="entry name" value="P-loop containing nucleotide triphosphate hydrolases"/>
    <property type="match status" value="1"/>
</dbReference>
<keyword evidence="4" id="KW-0547">Nucleotide-binding</keyword>
<evidence type="ECO:0000313" key="13">
    <source>
        <dbReference type="EMBL" id="AGE14111.1"/>
    </source>
</evidence>
<dbReference type="GO" id="GO:0000160">
    <property type="term" value="P:phosphorelay signal transduction system"/>
    <property type="evidence" value="ECO:0007669"/>
    <property type="project" value="UniProtKB-KW"/>
</dbReference>
<comment type="subunit">
    <text evidence="2">Interacts with sigma-54.</text>
</comment>
<dbReference type="CDD" id="cd00009">
    <property type="entry name" value="AAA"/>
    <property type="match status" value="1"/>
</dbReference>
<dbReference type="InterPro" id="IPR003593">
    <property type="entry name" value="AAA+_ATPase"/>
</dbReference>
<keyword evidence="7" id="KW-0805">Transcription regulation</keyword>
<keyword evidence="9" id="KW-0010">Activator</keyword>
<keyword evidence="5" id="KW-0067">ATP-binding</keyword>
<dbReference type="Gene3D" id="1.10.8.60">
    <property type="match status" value="1"/>
</dbReference>
<reference evidence="13" key="1">
    <citation type="journal article" date="2013" name="Appl. Environ. Microbiol.">
        <title>RubisCO Gene Clusters Found in a Metagenome Microarray from Acid Mine Drainage.</title>
        <authorList>
            <person name="Guo X."/>
            <person name="Yin H."/>
            <person name="Cong J."/>
            <person name="Dai Z."/>
            <person name="Liang Y."/>
            <person name="Liu X."/>
        </authorList>
    </citation>
    <scope>NUCLEOTIDE SEQUENCE</scope>
</reference>
<protein>
    <recommendedName>
        <fullName evidence="3">Nif-specific regulatory protein</fullName>
    </recommendedName>
</protein>
<keyword evidence="10" id="KW-0804">Transcription</keyword>
<feature type="domain" description="Sigma-54 factor interaction" evidence="12">
    <location>
        <begin position="214"/>
        <end position="442"/>
    </location>
</feature>
<dbReference type="GO" id="GO:0005524">
    <property type="term" value="F:ATP binding"/>
    <property type="evidence" value="ECO:0007669"/>
    <property type="project" value="UniProtKB-KW"/>
</dbReference>